<dbReference type="InterPro" id="IPR050767">
    <property type="entry name" value="Sel1_AlgK"/>
</dbReference>
<reference evidence="1" key="1">
    <citation type="submission" date="2018-10" db="EMBL/GenBank/DDBJ databases">
        <title>Hidden diversity of soil giant viruses.</title>
        <authorList>
            <person name="Schulz F."/>
            <person name="Alteio L."/>
            <person name="Goudeau D."/>
            <person name="Ryan E.M."/>
            <person name="Malmstrom R.R."/>
            <person name="Blanchard J."/>
            <person name="Woyke T."/>
        </authorList>
    </citation>
    <scope>NUCLEOTIDE SEQUENCE</scope>
    <source>
        <strain evidence="1">HAV1</strain>
    </source>
</reference>
<dbReference type="PANTHER" id="PTHR11102:SF160">
    <property type="entry name" value="ERAD-ASSOCIATED E3 UBIQUITIN-PROTEIN LIGASE COMPONENT HRD3"/>
    <property type="match status" value="1"/>
</dbReference>
<dbReference type="Gene3D" id="1.25.40.10">
    <property type="entry name" value="Tetratricopeptide repeat domain"/>
    <property type="match status" value="2"/>
</dbReference>
<dbReference type="PANTHER" id="PTHR11102">
    <property type="entry name" value="SEL-1-LIKE PROTEIN"/>
    <property type="match status" value="1"/>
</dbReference>
<dbReference type="InterPro" id="IPR006597">
    <property type="entry name" value="Sel1-like"/>
</dbReference>
<dbReference type="EMBL" id="MK072257">
    <property type="protein sequence ID" value="AYV81080.1"/>
    <property type="molecule type" value="Genomic_DNA"/>
</dbReference>
<dbReference type="SUPFAM" id="SSF81901">
    <property type="entry name" value="HCP-like"/>
    <property type="match status" value="2"/>
</dbReference>
<proteinExistence type="predicted"/>
<sequence>MGATVSAALEETKKAINEALDAKEDLLLSSKVKSTIAALTEADRKLLTDWFLDKNSDVLLIVASVTSDLAKAHALIRLAANSNNPNAYFQLGKISTDPCEIKKCMERAVELKHSGAITWLGVQHDHGYVGYPLDREKSFKCYVDAFALNPLSRLAAYNIGCHYREGRSVDYDYDEAMDWFKKAAHLGDIDALYQMGLLNKDVAGGISLAITNFTEVIRLDGTYSNAIYQLALLYKDDEKRHIEFLQKGVSLGHPESHNTLGELYLKTNEAEGLILLEKAARLGIGAGYYNLAAHYAMKPESYFKALKYFYFAQKLFVSAANKMRCDCEIKKLMPFCVKELLLQFDHEVKPVEETESDGVAV</sequence>
<dbReference type="SMART" id="SM00671">
    <property type="entry name" value="SEL1"/>
    <property type="match status" value="5"/>
</dbReference>
<protein>
    <submittedName>
        <fullName evidence="1">Sel1 repeat family protein</fullName>
    </submittedName>
</protein>
<name>A0A3G5A1S8_9VIRU</name>
<organism evidence="1">
    <name type="scientific">Harvfovirus sp</name>
    <dbReference type="NCBI Taxonomy" id="2487768"/>
    <lineage>
        <taxon>Viruses</taxon>
        <taxon>Varidnaviria</taxon>
        <taxon>Bamfordvirae</taxon>
        <taxon>Nucleocytoviricota</taxon>
        <taxon>Megaviricetes</taxon>
        <taxon>Imitervirales</taxon>
        <taxon>Mimiviridae</taxon>
        <taxon>Klosneuvirinae</taxon>
    </lineage>
</organism>
<dbReference type="Pfam" id="PF08238">
    <property type="entry name" value="Sel1"/>
    <property type="match status" value="2"/>
</dbReference>
<evidence type="ECO:0000313" key="1">
    <source>
        <dbReference type="EMBL" id="AYV81080.1"/>
    </source>
</evidence>
<dbReference type="InterPro" id="IPR011990">
    <property type="entry name" value="TPR-like_helical_dom_sf"/>
</dbReference>
<gene>
    <name evidence="1" type="ORF">Harvfovirus15_24</name>
</gene>
<accession>A0A3G5A1S8</accession>